<evidence type="ECO:0000313" key="3">
    <source>
        <dbReference type="Proteomes" id="UP000288951"/>
    </source>
</evidence>
<feature type="transmembrane region" description="Helical" evidence="1">
    <location>
        <begin position="213"/>
        <end position="231"/>
    </location>
</feature>
<keyword evidence="1" id="KW-0472">Membrane</keyword>
<reference evidence="2" key="1">
    <citation type="submission" date="2018-12" db="EMBL/GenBank/DDBJ databases">
        <title>Draft genome sequence of Flaovobacterium columnare ARS1 isolated from channel catfish in Alabama.</title>
        <authorList>
            <person name="Cai W."/>
            <person name="Arias C."/>
        </authorList>
    </citation>
    <scope>NUCLEOTIDE SEQUENCE [LARGE SCALE GENOMIC DNA]</scope>
    <source>
        <strain evidence="2">ARS1</strain>
    </source>
</reference>
<feature type="transmembrane region" description="Helical" evidence="1">
    <location>
        <begin position="80"/>
        <end position="99"/>
    </location>
</feature>
<keyword evidence="1" id="KW-0812">Transmembrane</keyword>
<protein>
    <submittedName>
        <fullName evidence="2">Uncharacterized protein</fullName>
    </submittedName>
</protein>
<evidence type="ECO:0000313" key="2">
    <source>
        <dbReference type="EMBL" id="RVU91370.1"/>
    </source>
</evidence>
<feature type="transmembrane region" description="Helical" evidence="1">
    <location>
        <begin position="23"/>
        <end position="48"/>
    </location>
</feature>
<comment type="caution">
    <text evidence="2">The sequence shown here is derived from an EMBL/GenBank/DDBJ whole genome shotgun (WGS) entry which is preliminary data.</text>
</comment>
<dbReference type="EMBL" id="RQSM01000003">
    <property type="protein sequence ID" value="RVU91370.1"/>
    <property type="molecule type" value="Genomic_DNA"/>
</dbReference>
<dbReference type="Proteomes" id="UP000288951">
    <property type="component" value="Unassembled WGS sequence"/>
</dbReference>
<organism evidence="2 3">
    <name type="scientific">Flavobacterium columnare</name>
    <dbReference type="NCBI Taxonomy" id="996"/>
    <lineage>
        <taxon>Bacteria</taxon>
        <taxon>Pseudomonadati</taxon>
        <taxon>Bacteroidota</taxon>
        <taxon>Flavobacteriia</taxon>
        <taxon>Flavobacteriales</taxon>
        <taxon>Flavobacteriaceae</taxon>
        <taxon>Flavobacterium</taxon>
    </lineage>
</organism>
<sequence>MNLEKYIKNKTPNMDNFKYTTKLFSIAFFTYFKIITISLVSTIIVFIIELILLLRGIDSGHSAHVSAIPFSLMLLTTRPIGAILCLLTIFLSPMLFFVLTNKYVITKLTHKIINDKSESLIIPAFDKFLSKFLSKQPKILKDAGNFTHNKLLLIQNIQNDRTENKWLRKIIIFGMKKIKLDDVDFDKEGQNFSEIVKLKTIQQLKAISEPNKTAILLVLLFQWLSLFFIWITKY</sequence>
<keyword evidence="3" id="KW-1185">Reference proteome</keyword>
<keyword evidence="1" id="KW-1133">Transmembrane helix</keyword>
<dbReference type="OrthoDB" id="705212at2"/>
<gene>
    <name evidence="2" type="ORF">EH230_10935</name>
</gene>
<dbReference type="RefSeq" id="WP_127823556.1">
    <property type="nucleotide sequence ID" value="NZ_RQSM01000003.1"/>
</dbReference>
<proteinExistence type="predicted"/>
<name>A0A437UCM1_9FLAO</name>
<evidence type="ECO:0000256" key="1">
    <source>
        <dbReference type="SAM" id="Phobius"/>
    </source>
</evidence>
<dbReference type="AlphaFoldDB" id="A0A437UCM1"/>
<accession>A0A437UCM1</accession>